<protein>
    <submittedName>
        <fullName evidence="1">Uncharacterized protein</fullName>
    </submittedName>
</protein>
<evidence type="ECO:0000313" key="2">
    <source>
        <dbReference type="Proteomes" id="UP000232133"/>
    </source>
</evidence>
<name>A0A2H4U6C1_METSM</name>
<sequence>MFSKKLFLSLLLIALIISVGCVNAVDSSNWKTVKVNDVDFKIPPKYQGGEINTARTNYHYNDLNTFGILCVDDYLPSSYGCWYNFKGKNLTIGSHDVAYFHEYNNFAKHNVSHAYFSSGDSIYCISWGSGEMTDEMEEIIINTPDSSYDTATFYGILNEAKQDYEKEMVNEYSYYAPAPSKERNNYFIFWRY</sequence>
<reference evidence="1 2" key="1">
    <citation type="submission" date="2016-10" db="EMBL/GenBank/DDBJ databases">
        <authorList>
            <person name="Varghese N."/>
        </authorList>
    </citation>
    <scope>NUCLEOTIDE SEQUENCE [LARGE SCALE GENOMIC DNA]</scope>
    <source>
        <strain evidence="1 2">KB11</strain>
    </source>
</reference>
<dbReference type="Proteomes" id="UP000232133">
    <property type="component" value="Chromosome"/>
</dbReference>
<proteinExistence type="predicted"/>
<dbReference type="EMBL" id="CP017803">
    <property type="protein sequence ID" value="ATZ59634.1"/>
    <property type="molecule type" value="Genomic_DNA"/>
</dbReference>
<evidence type="ECO:0000313" key="1">
    <source>
        <dbReference type="EMBL" id="ATZ59634.1"/>
    </source>
</evidence>
<dbReference type="GeneID" id="35118505"/>
<accession>A0A2H4U6C1</accession>
<dbReference type="PROSITE" id="PS51257">
    <property type="entry name" value="PROKAR_LIPOPROTEIN"/>
    <property type="match status" value="1"/>
</dbReference>
<dbReference type="RefSeq" id="WP_004035109.1">
    <property type="nucleotide sequence ID" value="NZ_CAYAWO010000065.1"/>
</dbReference>
<organism evidence="1 2">
    <name type="scientific">Methanobrevibacter smithii</name>
    <dbReference type="NCBI Taxonomy" id="2173"/>
    <lineage>
        <taxon>Archaea</taxon>
        <taxon>Methanobacteriati</taxon>
        <taxon>Methanobacteriota</taxon>
        <taxon>Methanomada group</taxon>
        <taxon>Methanobacteria</taxon>
        <taxon>Methanobacteriales</taxon>
        <taxon>Methanobacteriaceae</taxon>
        <taxon>Methanobrevibacter</taxon>
    </lineage>
</organism>
<dbReference type="AlphaFoldDB" id="A0A2H4U6C1"/>
<gene>
    <name evidence="1" type="ORF">BK798_03970</name>
</gene>